<reference evidence="5 6" key="1">
    <citation type="submission" date="2014-04" db="EMBL/GenBank/DDBJ databases">
        <title>Draft genome sequence of Bacillus azotoformans MEV2011, a (co-) denitrifying strain unable to grow in the presence of oxygen.</title>
        <authorList>
            <person name="Nielsen M."/>
            <person name="Schreiber L."/>
            <person name="Finster K."/>
            <person name="Schramm A."/>
        </authorList>
    </citation>
    <scope>NUCLEOTIDE SEQUENCE [LARGE SCALE GENOMIC DNA]</scope>
    <source>
        <strain evidence="5 6">MEV2011</strain>
    </source>
</reference>
<protein>
    <submittedName>
        <fullName evidence="5">Carbohydrate ABC transporter substrate-binding protein, CUT1 family</fullName>
    </submittedName>
</protein>
<dbReference type="Gene3D" id="3.40.190.10">
    <property type="entry name" value="Periplasmic binding protein-like II"/>
    <property type="match status" value="2"/>
</dbReference>
<dbReference type="PANTHER" id="PTHR43649">
    <property type="entry name" value="ARABINOSE-BINDING PROTEIN-RELATED"/>
    <property type="match status" value="1"/>
</dbReference>
<comment type="caution">
    <text evidence="5">The sequence shown here is derived from an EMBL/GenBank/DDBJ whole genome shotgun (WGS) entry which is preliminary data.</text>
</comment>
<evidence type="ECO:0000313" key="6">
    <source>
        <dbReference type="Proteomes" id="UP000027936"/>
    </source>
</evidence>
<evidence type="ECO:0000313" key="5">
    <source>
        <dbReference type="EMBL" id="KEF37952.1"/>
    </source>
</evidence>
<sequence length="507" mass="58538">MQLFSWIIVSFLLLLLGACQEPANPAQTVARENNDNLTTIKVIAESPGAVVFFKMNEKEIAKKFGVRLEYNYPERLTDNLENFLFATKEDYDIYSIFPVKLPLYVERDMLLPLEEYITDEFADDLMPFYQKLYMEYGDHTYGMAYDGDAHLLFYRKDIFDKYNAEYKQKYGVDLAPPKTWEEYDKIAQFLTRDEDGDGKIDFYGTAILNGGGMGYIWFAERFLSMGGSYFDSNMKPAINSEIGVKALQDLVTLQNSHAVPQGSMYDWVDLNNAFLQGHLAMTIQWSDTARFSYDSKTWNSKVADLVDWTLVPSGSPNAPAGGSWIGRVLAISNNSKVPDKAWQVIKYLTSKDVSIYSINSYETINDPYRYSHFSINEKGPFPSVDVSRHFFSTLEESLINTNAELMIPGSWDYMQSIDRNMRLALINKLTPEEALQQTADEWEQITEKYGRETQKEYYQKWLASIEEVKEITKIQKNRLTSKKSAFSIGFCNFKHIKEKHKHWNTNN</sequence>
<dbReference type="Proteomes" id="UP000027936">
    <property type="component" value="Unassembled WGS sequence"/>
</dbReference>
<dbReference type="RefSeq" id="WP_233276152.1">
    <property type="nucleotide sequence ID" value="NZ_JJRY01000010.1"/>
</dbReference>
<dbReference type="InterPro" id="IPR050490">
    <property type="entry name" value="Bact_solute-bd_prot1"/>
</dbReference>
<dbReference type="InterPro" id="IPR006059">
    <property type="entry name" value="SBP"/>
</dbReference>
<dbReference type="AlphaFoldDB" id="A0A072NL05"/>
<evidence type="ECO:0000256" key="1">
    <source>
        <dbReference type="ARBA" id="ARBA00008520"/>
    </source>
</evidence>
<proteinExistence type="inferred from homology"/>
<accession>A0A072NL05</accession>
<dbReference type="EMBL" id="JJRY01000010">
    <property type="protein sequence ID" value="KEF37952.1"/>
    <property type="molecule type" value="Genomic_DNA"/>
</dbReference>
<dbReference type="CDD" id="cd13585">
    <property type="entry name" value="PBP2_TMBP_like"/>
    <property type="match status" value="1"/>
</dbReference>
<dbReference type="PATRIC" id="fig|1348973.3.peg.2620"/>
<dbReference type="PANTHER" id="PTHR43649:SF34">
    <property type="entry name" value="ABC TRANSPORTER PERIPLASMIC-BINDING PROTEIN YCJN-RELATED"/>
    <property type="match status" value="1"/>
</dbReference>
<keyword evidence="3 4" id="KW-0732">Signal</keyword>
<feature type="signal peptide" evidence="4">
    <location>
        <begin position="1"/>
        <end position="23"/>
    </location>
</feature>
<evidence type="ECO:0000256" key="3">
    <source>
        <dbReference type="ARBA" id="ARBA00022729"/>
    </source>
</evidence>
<organism evidence="5 6">
    <name type="scientific">Schinkia azotoformans MEV2011</name>
    <dbReference type="NCBI Taxonomy" id="1348973"/>
    <lineage>
        <taxon>Bacteria</taxon>
        <taxon>Bacillati</taxon>
        <taxon>Bacillota</taxon>
        <taxon>Bacilli</taxon>
        <taxon>Bacillales</taxon>
        <taxon>Bacillaceae</taxon>
        <taxon>Calidifontibacillus/Schinkia group</taxon>
        <taxon>Schinkia</taxon>
    </lineage>
</organism>
<name>A0A072NL05_SCHAZ</name>
<feature type="chain" id="PRO_5001680819" evidence="4">
    <location>
        <begin position="24"/>
        <end position="507"/>
    </location>
</feature>
<keyword evidence="2" id="KW-0813">Transport</keyword>
<evidence type="ECO:0000256" key="4">
    <source>
        <dbReference type="SAM" id="SignalP"/>
    </source>
</evidence>
<dbReference type="SUPFAM" id="SSF53850">
    <property type="entry name" value="Periplasmic binding protein-like II"/>
    <property type="match status" value="1"/>
</dbReference>
<evidence type="ECO:0000256" key="2">
    <source>
        <dbReference type="ARBA" id="ARBA00022448"/>
    </source>
</evidence>
<dbReference type="Pfam" id="PF01547">
    <property type="entry name" value="SBP_bac_1"/>
    <property type="match status" value="1"/>
</dbReference>
<comment type="similarity">
    <text evidence="1">Belongs to the bacterial solute-binding protein 1 family.</text>
</comment>
<gene>
    <name evidence="5" type="ORF">M670_02708</name>
</gene>